<evidence type="ECO:0000256" key="1">
    <source>
        <dbReference type="SAM" id="SignalP"/>
    </source>
</evidence>
<evidence type="ECO:0000313" key="2">
    <source>
        <dbReference type="EMBL" id="SFC26405.1"/>
    </source>
</evidence>
<feature type="signal peptide" evidence="1">
    <location>
        <begin position="1"/>
        <end position="22"/>
    </location>
</feature>
<protein>
    <submittedName>
        <fullName evidence="2">Type IX secretion system membrane protein, PorP/SprF family</fullName>
    </submittedName>
</protein>
<dbReference type="RefSeq" id="WP_091510518.1">
    <property type="nucleotide sequence ID" value="NZ_FOLE01000004.1"/>
</dbReference>
<dbReference type="InterPro" id="IPR019861">
    <property type="entry name" value="PorP/SprF_Bacteroidetes"/>
</dbReference>
<gene>
    <name evidence="2" type="ORF">SAMN05421780_10461</name>
</gene>
<dbReference type="OrthoDB" id="1186563at2"/>
<feature type="chain" id="PRO_5011463876" evidence="1">
    <location>
        <begin position="23"/>
        <end position="334"/>
    </location>
</feature>
<sequence length="334" mass="37133">MNYKSVTYTFLLLFFLTTTSYGQDAQFTQIYATPLYQNPAMSGILHKSRLAANYRNQWTGVPAPFTSYNASFDTYLSKYQSGVGLLLHRTSNSSNWNTTSVSGSYAYHLRVSRQWAVSAGAQAAMSFRNLNISDLTYGYQYSGNGTYSPVADPVQSGNTSKQYFDGSLGAVLYSDKMWLGLAAHHLLRPDVGIDQSQKLPFRYSLNAGYQIPLEDMHRLKRNEELTRNLTFMAQFQHQGTANQLDLGAYLRYELLVTGLWYRGLPVLSKYQKINQDAIAAMLGMSFDGLTIGYSYDLSLSGVTPLGGGSHEIGLVYVFGDGRAYRGPGLPCPKL</sequence>
<keyword evidence="3" id="KW-1185">Reference proteome</keyword>
<organism evidence="2 3">
    <name type="scientific">Flexibacter flexilis DSM 6793</name>
    <dbReference type="NCBI Taxonomy" id="927664"/>
    <lineage>
        <taxon>Bacteria</taxon>
        <taxon>Pseudomonadati</taxon>
        <taxon>Bacteroidota</taxon>
        <taxon>Cytophagia</taxon>
        <taxon>Cytophagales</taxon>
        <taxon>Flexibacteraceae</taxon>
        <taxon>Flexibacter</taxon>
    </lineage>
</organism>
<dbReference type="AlphaFoldDB" id="A0A1I1HRG1"/>
<dbReference type="Proteomes" id="UP000199514">
    <property type="component" value="Unassembled WGS sequence"/>
</dbReference>
<keyword evidence="1" id="KW-0732">Signal</keyword>
<proteinExistence type="predicted"/>
<reference evidence="2 3" key="1">
    <citation type="submission" date="2016-10" db="EMBL/GenBank/DDBJ databases">
        <authorList>
            <person name="de Groot N.N."/>
        </authorList>
    </citation>
    <scope>NUCLEOTIDE SEQUENCE [LARGE SCALE GENOMIC DNA]</scope>
    <source>
        <strain evidence="2 3">DSM 6793</strain>
    </source>
</reference>
<accession>A0A1I1HRG1</accession>
<evidence type="ECO:0000313" key="3">
    <source>
        <dbReference type="Proteomes" id="UP000199514"/>
    </source>
</evidence>
<dbReference type="Pfam" id="PF11751">
    <property type="entry name" value="PorP_SprF"/>
    <property type="match status" value="1"/>
</dbReference>
<dbReference type="EMBL" id="FOLE01000004">
    <property type="protein sequence ID" value="SFC26405.1"/>
    <property type="molecule type" value="Genomic_DNA"/>
</dbReference>
<dbReference type="NCBIfam" id="TIGR03519">
    <property type="entry name" value="T9SS_PorP_fam"/>
    <property type="match status" value="1"/>
</dbReference>
<name>A0A1I1HRG1_9BACT</name>
<dbReference type="STRING" id="927664.SAMN05421780_10461"/>